<dbReference type="SMART" id="SM00397">
    <property type="entry name" value="t_SNARE"/>
    <property type="match status" value="1"/>
</dbReference>
<dbReference type="VEuPathDB" id="MicrosporidiaDB:SLOPH_1931"/>
<keyword evidence="3" id="KW-1133">Transmembrane helix</keyword>
<comment type="similarity">
    <text evidence="1">Belongs to the syntaxin family.</text>
</comment>
<dbReference type="OMA" id="HPRNAPQ"/>
<dbReference type="Gene3D" id="1.20.5.110">
    <property type="match status" value="1"/>
</dbReference>
<dbReference type="InterPro" id="IPR045242">
    <property type="entry name" value="Syntaxin"/>
</dbReference>
<dbReference type="FunCoup" id="S7W9J4">
    <property type="interactions" value="69"/>
</dbReference>
<feature type="domain" description="T-SNARE coiled-coil homology" evidence="4">
    <location>
        <begin position="174"/>
        <end position="230"/>
    </location>
</feature>
<feature type="coiled-coil region" evidence="2">
    <location>
        <begin position="206"/>
        <end position="237"/>
    </location>
</feature>
<gene>
    <name evidence="5" type="ORF">SLOPH_1931</name>
</gene>
<dbReference type="STRING" id="1358809.S7W9J4"/>
<dbReference type="InterPro" id="IPR010989">
    <property type="entry name" value="SNARE"/>
</dbReference>
<accession>S7W9J4</accession>
<dbReference type="PROSITE" id="PS50192">
    <property type="entry name" value="T_SNARE"/>
    <property type="match status" value="1"/>
</dbReference>
<organism evidence="5 6">
    <name type="scientific">Spraguea lophii (strain 42_110)</name>
    <name type="common">Microsporidian parasite</name>
    <dbReference type="NCBI Taxonomy" id="1358809"/>
    <lineage>
        <taxon>Eukaryota</taxon>
        <taxon>Fungi</taxon>
        <taxon>Fungi incertae sedis</taxon>
        <taxon>Microsporidia</taxon>
        <taxon>Spragueidae</taxon>
        <taxon>Spraguea</taxon>
    </lineage>
</organism>
<evidence type="ECO:0000313" key="5">
    <source>
        <dbReference type="EMBL" id="EPR79541.1"/>
    </source>
</evidence>
<keyword evidence="6" id="KW-1185">Reference proteome</keyword>
<evidence type="ECO:0000313" key="6">
    <source>
        <dbReference type="Proteomes" id="UP000014978"/>
    </source>
</evidence>
<dbReference type="GO" id="GO:0005484">
    <property type="term" value="F:SNAP receptor activity"/>
    <property type="evidence" value="ECO:0007669"/>
    <property type="project" value="TreeGrafter"/>
</dbReference>
<dbReference type="GO" id="GO:0000149">
    <property type="term" value="F:SNARE binding"/>
    <property type="evidence" value="ECO:0007669"/>
    <property type="project" value="TreeGrafter"/>
</dbReference>
<dbReference type="Gene3D" id="1.20.58.70">
    <property type="match status" value="1"/>
</dbReference>
<dbReference type="GO" id="GO:0048278">
    <property type="term" value="P:vesicle docking"/>
    <property type="evidence" value="ECO:0007669"/>
    <property type="project" value="TreeGrafter"/>
</dbReference>
<protein>
    <submittedName>
        <fullName evidence="5">t-SNARE complex subunit/syntaxin</fullName>
    </submittedName>
</protein>
<dbReference type="Proteomes" id="UP000014978">
    <property type="component" value="Unassembled WGS sequence"/>
</dbReference>
<evidence type="ECO:0000256" key="1">
    <source>
        <dbReference type="ARBA" id="ARBA00009063"/>
    </source>
</evidence>
<dbReference type="InterPro" id="IPR000727">
    <property type="entry name" value="T_SNARE_dom"/>
</dbReference>
<dbReference type="OrthoDB" id="10255013at2759"/>
<comment type="caution">
    <text evidence="5">The sequence shown here is derived from an EMBL/GenBank/DDBJ whole genome shotgun (WGS) entry which is preliminary data.</text>
</comment>
<dbReference type="GO" id="GO:0006906">
    <property type="term" value="P:vesicle fusion"/>
    <property type="evidence" value="ECO:0007669"/>
    <property type="project" value="TreeGrafter"/>
</dbReference>
<dbReference type="GO" id="GO:0031201">
    <property type="term" value="C:SNARE complex"/>
    <property type="evidence" value="ECO:0007669"/>
    <property type="project" value="TreeGrafter"/>
</dbReference>
<dbReference type="AlphaFoldDB" id="S7W9J4"/>
<evidence type="ECO:0000259" key="4">
    <source>
        <dbReference type="PROSITE" id="PS50192"/>
    </source>
</evidence>
<sequence length="271" mass="31764">MNNFLSSTRNTKQKIERLGEYLEKFKYTYKLKSQSVSTENEEKMMDNQLTAINDLFKKLSAEIKLDLKNMLEETEIEKETNTDKFYLDARMKHWQALTRNLSNVINEYRSVQIEYNNEEKEKLKGQYLIANPYATRKQLEDVVNTEKNEDILKSAFSLQSVKNKKHIIERAKCRNESIKSIVKTINELCHMINEISEMTKGQGEMIDRIEVQISATKNKSEKTKEELTSGLAAAKRRRFWKRIFLVLIIIVILGFSIWGIASLAPLLKRRK</sequence>
<reference evidence="6" key="1">
    <citation type="journal article" date="2013" name="PLoS Genet.">
        <title>The genome of Spraguea lophii and the basis of host-microsporidian interactions.</title>
        <authorList>
            <person name="Campbell S.E."/>
            <person name="Williams T.A."/>
            <person name="Yousuf A."/>
            <person name="Soanes D.M."/>
            <person name="Paszkiewicz K.H."/>
            <person name="Williams B.A.P."/>
        </authorList>
    </citation>
    <scope>NUCLEOTIDE SEQUENCE [LARGE SCALE GENOMIC DNA]</scope>
    <source>
        <strain evidence="6">42_110</strain>
    </source>
</reference>
<keyword evidence="3" id="KW-0812">Transmembrane</keyword>
<evidence type="ECO:0000256" key="2">
    <source>
        <dbReference type="SAM" id="Coils"/>
    </source>
</evidence>
<name>S7W9J4_SPRLO</name>
<keyword evidence="2" id="KW-0175">Coiled coil</keyword>
<dbReference type="SUPFAM" id="SSF47661">
    <property type="entry name" value="t-snare proteins"/>
    <property type="match status" value="1"/>
</dbReference>
<proteinExistence type="inferred from homology"/>
<dbReference type="GO" id="GO:0012505">
    <property type="term" value="C:endomembrane system"/>
    <property type="evidence" value="ECO:0007669"/>
    <property type="project" value="TreeGrafter"/>
</dbReference>
<keyword evidence="3" id="KW-0472">Membrane</keyword>
<dbReference type="HOGENOM" id="CLU_082505_0_0_1"/>
<feature type="transmembrane region" description="Helical" evidence="3">
    <location>
        <begin position="243"/>
        <end position="267"/>
    </location>
</feature>
<dbReference type="PANTHER" id="PTHR19957">
    <property type="entry name" value="SYNTAXIN"/>
    <property type="match status" value="1"/>
</dbReference>
<evidence type="ECO:0000256" key="3">
    <source>
        <dbReference type="SAM" id="Phobius"/>
    </source>
</evidence>
<dbReference type="EMBL" id="ATCN01000206">
    <property type="protein sequence ID" value="EPR79541.1"/>
    <property type="molecule type" value="Genomic_DNA"/>
</dbReference>
<dbReference type="GO" id="GO:0006886">
    <property type="term" value="P:intracellular protein transport"/>
    <property type="evidence" value="ECO:0007669"/>
    <property type="project" value="TreeGrafter"/>
</dbReference>
<dbReference type="InParanoid" id="S7W9J4"/>